<evidence type="ECO:0000256" key="9">
    <source>
        <dbReference type="SAM" id="MobiDB-lite"/>
    </source>
</evidence>
<keyword evidence="6" id="KW-0805">Transcription regulation</keyword>
<keyword evidence="11" id="KW-1185">Reference proteome</keyword>
<dbReference type="GO" id="GO:0005634">
    <property type="term" value="C:nucleus"/>
    <property type="evidence" value="ECO:0007669"/>
    <property type="project" value="UniProtKB-SubCell"/>
</dbReference>
<evidence type="ECO:0000256" key="3">
    <source>
        <dbReference type="ARBA" id="ARBA00006922"/>
    </source>
</evidence>
<feature type="region of interest" description="Disordered" evidence="9">
    <location>
        <begin position="12"/>
        <end position="33"/>
    </location>
</feature>
<evidence type="ECO:0000256" key="5">
    <source>
        <dbReference type="ARBA" id="ARBA00022491"/>
    </source>
</evidence>
<evidence type="ECO:0000256" key="2">
    <source>
        <dbReference type="ARBA" id="ARBA00004496"/>
    </source>
</evidence>
<organism evidence="10 11">
    <name type="scientific">Geotrichum candidum</name>
    <name type="common">Oospora lactis</name>
    <name type="synonym">Dipodascus geotrichum</name>
    <dbReference type="NCBI Taxonomy" id="1173061"/>
    <lineage>
        <taxon>Eukaryota</taxon>
        <taxon>Fungi</taxon>
        <taxon>Dikarya</taxon>
        <taxon>Ascomycota</taxon>
        <taxon>Saccharomycotina</taxon>
        <taxon>Dipodascomycetes</taxon>
        <taxon>Dipodascales</taxon>
        <taxon>Dipodascaceae</taxon>
        <taxon>Geotrichum</taxon>
    </lineage>
</organism>
<comment type="caution">
    <text evidence="10">The sequence shown here is derived from an EMBL/GenBank/DDBJ whole genome shotgun (WGS) entry which is preliminary data.</text>
</comment>
<protein>
    <submittedName>
        <fullName evidence="10">Uncharacterized protein</fullName>
    </submittedName>
</protein>
<proteinExistence type="inferred from homology"/>
<comment type="subcellular location">
    <subcellularLocation>
        <location evidence="2">Cytoplasm</location>
    </subcellularLocation>
    <subcellularLocation>
        <location evidence="1">Nucleus</location>
    </subcellularLocation>
</comment>
<evidence type="ECO:0000256" key="8">
    <source>
        <dbReference type="ARBA" id="ARBA00023242"/>
    </source>
</evidence>
<keyword evidence="4" id="KW-0963">Cytoplasm</keyword>
<sequence>MKPNDLAYLLNSSNLSPVTSKSAGNSVTSSAPTRKRKAISIDFLLDTPRKLPKVVNNVIESPPLLSQPSSPLASQYDQQQCQQQCQQQYTIQPIPLPSPKLQASDRFDESDFSKLDALNSHNNHCGFLQFWSHPSPHSPVLVSPPPVSGPPSPVVPASMTNQGVSPVTPAVQPPSPKATPSLSALKIASALRTRLTYAKIKLQNGWESKSLSRIERMNDSSNKISERANICDRILINSDRVSFPEPYQVLPDSSHFHHAHKSSLSIPETPTLTHAQPRPRINSEPDITRFS</sequence>
<dbReference type="AlphaFoldDB" id="A0A0J9X6L8"/>
<dbReference type="InterPro" id="IPR013734">
    <property type="entry name" value="TF_Nrm1/Whi5"/>
</dbReference>
<evidence type="ECO:0000256" key="6">
    <source>
        <dbReference type="ARBA" id="ARBA00023015"/>
    </source>
</evidence>
<dbReference type="Proteomes" id="UP000242525">
    <property type="component" value="Unassembled WGS sequence"/>
</dbReference>
<feature type="compositionally biased region" description="Polar residues" evidence="9">
    <location>
        <begin position="262"/>
        <end position="274"/>
    </location>
</feature>
<evidence type="ECO:0000256" key="4">
    <source>
        <dbReference type="ARBA" id="ARBA00022490"/>
    </source>
</evidence>
<evidence type="ECO:0000256" key="1">
    <source>
        <dbReference type="ARBA" id="ARBA00004123"/>
    </source>
</evidence>
<accession>A0A0J9X6L8</accession>
<evidence type="ECO:0000313" key="10">
    <source>
        <dbReference type="EMBL" id="CDO52804.1"/>
    </source>
</evidence>
<keyword evidence="5" id="KW-0678">Repressor</keyword>
<gene>
    <name evidence="10" type="ORF">BN980_GECA03s08040g</name>
</gene>
<evidence type="ECO:0000256" key="7">
    <source>
        <dbReference type="ARBA" id="ARBA00023163"/>
    </source>
</evidence>
<dbReference type="GO" id="GO:0005737">
    <property type="term" value="C:cytoplasm"/>
    <property type="evidence" value="ECO:0007669"/>
    <property type="project" value="UniProtKB-SubCell"/>
</dbReference>
<keyword evidence="7" id="KW-0804">Transcription</keyword>
<feature type="compositionally biased region" description="Basic and acidic residues" evidence="9">
    <location>
        <begin position="281"/>
        <end position="291"/>
    </location>
</feature>
<feature type="region of interest" description="Disordered" evidence="9">
    <location>
        <begin position="258"/>
        <end position="291"/>
    </location>
</feature>
<reference evidence="10" key="1">
    <citation type="submission" date="2014-03" db="EMBL/GenBank/DDBJ databases">
        <authorList>
            <person name="Casaregola S."/>
        </authorList>
    </citation>
    <scope>NUCLEOTIDE SEQUENCE [LARGE SCALE GENOMIC DNA]</scope>
    <source>
        <strain evidence="10">CLIB 918</strain>
    </source>
</reference>
<dbReference type="OrthoDB" id="2359117at2759"/>
<evidence type="ECO:0000313" key="11">
    <source>
        <dbReference type="Proteomes" id="UP000242525"/>
    </source>
</evidence>
<feature type="compositionally biased region" description="Polar residues" evidence="9">
    <location>
        <begin position="12"/>
        <end position="32"/>
    </location>
</feature>
<comment type="similarity">
    <text evidence="3">Belongs to the WHI5/NRM1 family.</text>
</comment>
<dbReference type="Pfam" id="PF08528">
    <property type="entry name" value="Whi5"/>
    <property type="match status" value="1"/>
</dbReference>
<keyword evidence="8" id="KW-0539">Nucleus</keyword>
<dbReference type="EMBL" id="CCBN010000003">
    <property type="protein sequence ID" value="CDO52804.1"/>
    <property type="molecule type" value="Genomic_DNA"/>
</dbReference>
<name>A0A0J9X6L8_GEOCN</name>